<accession>A0A8H3D8B2</accession>
<evidence type="ECO:0000313" key="7">
    <source>
        <dbReference type="EMBL" id="CAE6519175.1"/>
    </source>
</evidence>
<evidence type="ECO:0000256" key="3">
    <source>
        <dbReference type="ARBA" id="ARBA00022801"/>
    </source>
</evidence>
<evidence type="ECO:0000256" key="1">
    <source>
        <dbReference type="ARBA" id="ARBA00022722"/>
    </source>
</evidence>
<organism evidence="7 8">
    <name type="scientific">Rhizoctonia solani</name>
    <dbReference type="NCBI Taxonomy" id="456999"/>
    <lineage>
        <taxon>Eukaryota</taxon>
        <taxon>Fungi</taxon>
        <taxon>Dikarya</taxon>
        <taxon>Basidiomycota</taxon>
        <taxon>Agaricomycotina</taxon>
        <taxon>Agaricomycetes</taxon>
        <taxon>Cantharellales</taxon>
        <taxon>Ceratobasidiaceae</taxon>
        <taxon>Rhizoctonia</taxon>
    </lineage>
</organism>
<dbReference type="SUPFAM" id="SSF53933">
    <property type="entry name" value="Microbial ribonucleases"/>
    <property type="match status" value="1"/>
</dbReference>
<feature type="signal peptide" evidence="6">
    <location>
        <begin position="1"/>
        <end position="19"/>
    </location>
</feature>
<proteinExistence type="predicted"/>
<keyword evidence="4" id="KW-1015">Disulfide bond</keyword>
<keyword evidence="1" id="KW-0540">Nuclease</keyword>
<dbReference type="InterPro" id="IPR016191">
    <property type="entry name" value="Ribonuclease/ribotoxin"/>
</dbReference>
<reference evidence="7" key="1">
    <citation type="submission" date="2021-01" db="EMBL/GenBank/DDBJ databases">
        <authorList>
            <person name="Kaushik A."/>
        </authorList>
    </citation>
    <scope>NUCLEOTIDE SEQUENCE</scope>
    <source>
        <strain evidence="7">AG4-RS23</strain>
    </source>
</reference>
<dbReference type="GO" id="GO:0016787">
    <property type="term" value="F:hydrolase activity"/>
    <property type="evidence" value="ECO:0007669"/>
    <property type="project" value="UniProtKB-KW"/>
</dbReference>
<dbReference type="InterPro" id="IPR000026">
    <property type="entry name" value="N1-like"/>
</dbReference>
<keyword evidence="5" id="KW-0456">Lyase</keyword>
<dbReference type="Pfam" id="PF00545">
    <property type="entry name" value="Ribonuclease"/>
    <property type="match status" value="1"/>
</dbReference>
<dbReference type="Gene3D" id="3.10.450.30">
    <property type="entry name" value="Microbial ribonucleases"/>
    <property type="match status" value="1"/>
</dbReference>
<sequence>MLALFRIFTLLALSALALAIPTPTKSSTLFNRTVSGAAGANCGKNTFTATEVEAAAAAAASHAAAGSQIGKNKYPHRFNNREGFEFQSNCNPPFLEFPIFNSKVYAGGSPGPDRVFIPRFRVQLINPTGLTGVITHTGASGNGFLQCEAS</sequence>
<dbReference type="GO" id="GO:0004521">
    <property type="term" value="F:RNA endonuclease activity"/>
    <property type="evidence" value="ECO:0007669"/>
    <property type="project" value="InterPro"/>
</dbReference>
<protein>
    <submittedName>
        <fullName evidence="7">Uncharacterized protein</fullName>
    </submittedName>
</protein>
<feature type="chain" id="PRO_5034881974" evidence="6">
    <location>
        <begin position="20"/>
        <end position="150"/>
    </location>
</feature>
<evidence type="ECO:0000256" key="5">
    <source>
        <dbReference type="ARBA" id="ARBA00023239"/>
    </source>
</evidence>
<evidence type="ECO:0000313" key="8">
    <source>
        <dbReference type="Proteomes" id="UP000663861"/>
    </source>
</evidence>
<dbReference type="GO" id="GO:0003723">
    <property type="term" value="F:RNA binding"/>
    <property type="evidence" value="ECO:0007669"/>
    <property type="project" value="InterPro"/>
</dbReference>
<gene>
    <name evidence="7" type="ORF">RDB_LOCUS152795</name>
</gene>
<evidence type="ECO:0000256" key="4">
    <source>
        <dbReference type="ARBA" id="ARBA00023157"/>
    </source>
</evidence>
<dbReference type="EMBL" id="CAJMWY010004103">
    <property type="protein sequence ID" value="CAE6519175.1"/>
    <property type="molecule type" value="Genomic_DNA"/>
</dbReference>
<dbReference type="GO" id="GO:0016829">
    <property type="term" value="F:lyase activity"/>
    <property type="evidence" value="ECO:0007669"/>
    <property type="project" value="UniProtKB-KW"/>
</dbReference>
<dbReference type="Proteomes" id="UP000663861">
    <property type="component" value="Unassembled WGS sequence"/>
</dbReference>
<keyword evidence="2" id="KW-0255">Endonuclease</keyword>
<evidence type="ECO:0000256" key="6">
    <source>
        <dbReference type="SAM" id="SignalP"/>
    </source>
</evidence>
<evidence type="ECO:0000256" key="2">
    <source>
        <dbReference type="ARBA" id="ARBA00022759"/>
    </source>
</evidence>
<name>A0A8H3D8B2_9AGAM</name>
<comment type="caution">
    <text evidence="7">The sequence shown here is derived from an EMBL/GenBank/DDBJ whole genome shotgun (WGS) entry which is preliminary data.</text>
</comment>
<dbReference type="PANTHER" id="PTHR42104">
    <property type="entry name" value="EXTRACELLULAR GUANYL-SPECIFIC RIBONUCLEASE RNTA (AFU_ORTHOLOGUE AFUA_4G03230)"/>
    <property type="match status" value="1"/>
</dbReference>
<dbReference type="AlphaFoldDB" id="A0A8H3D8B2"/>
<dbReference type="PANTHER" id="PTHR42104:SF1">
    <property type="entry name" value="EXTRACELLULAR GUANYL-SPECIFIC RIBONUCLEASE RNTA (AFU_ORTHOLOGUE AFUA_4G03230)"/>
    <property type="match status" value="1"/>
</dbReference>
<keyword evidence="3" id="KW-0378">Hydrolase</keyword>
<keyword evidence="6" id="KW-0732">Signal</keyword>